<dbReference type="Pfam" id="PF20259">
    <property type="entry name" value="tRNA_Me_trans_M"/>
    <property type="match status" value="1"/>
</dbReference>
<feature type="domain" description="tRNA-specific 2-thiouridylase MnmA-like C-terminal" evidence="12">
    <location>
        <begin position="281"/>
        <end position="356"/>
    </location>
</feature>
<dbReference type="FunFam" id="3.40.50.620:FF:000115">
    <property type="entry name" value="tRNA-specific 2-thiouridylase MnmA"/>
    <property type="match status" value="1"/>
</dbReference>
<comment type="catalytic activity">
    <reaction evidence="9 11">
        <text>S-sulfanyl-L-cysteinyl-[protein] + uridine(34) in tRNA + AH2 + ATP = 2-thiouridine(34) in tRNA + L-cysteinyl-[protein] + A + AMP + diphosphate + H(+)</text>
        <dbReference type="Rhea" id="RHEA:47032"/>
        <dbReference type="Rhea" id="RHEA-COMP:10131"/>
        <dbReference type="Rhea" id="RHEA-COMP:11726"/>
        <dbReference type="Rhea" id="RHEA-COMP:11727"/>
        <dbReference type="Rhea" id="RHEA-COMP:11728"/>
        <dbReference type="ChEBI" id="CHEBI:13193"/>
        <dbReference type="ChEBI" id="CHEBI:15378"/>
        <dbReference type="ChEBI" id="CHEBI:17499"/>
        <dbReference type="ChEBI" id="CHEBI:29950"/>
        <dbReference type="ChEBI" id="CHEBI:30616"/>
        <dbReference type="ChEBI" id="CHEBI:33019"/>
        <dbReference type="ChEBI" id="CHEBI:61963"/>
        <dbReference type="ChEBI" id="CHEBI:65315"/>
        <dbReference type="ChEBI" id="CHEBI:87170"/>
        <dbReference type="ChEBI" id="CHEBI:456215"/>
        <dbReference type="EC" id="2.8.1.13"/>
    </reaction>
</comment>
<dbReference type="OrthoDB" id="9800696at2"/>
<feature type="site" description="Interaction with tRNA" evidence="11">
    <location>
        <position position="129"/>
    </location>
</feature>
<gene>
    <name evidence="11 14" type="primary">mnmA</name>
    <name evidence="14" type="ORF">ERS852385_00488</name>
</gene>
<dbReference type="GO" id="GO:0005737">
    <property type="term" value="C:cytoplasm"/>
    <property type="evidence" value="ECO:0007669"/>
    <property type="project" value="UniProtKB-SubCell"/>
</dbReference>
<dbReference type="AlphaFoldDB" id="A0A173WZL2"/>
<sequence length="366" mass="40548">MTKKKVVVAMSGGVDSSLTAALLKEQGYEAIGVTMRLSEESRDFDENDRGCCSLSSVDDARRVAEIIGIPHYVMNFKEMFQEKVIDYFLADYAKGWTPNPCIACNRYVKFEGLLQKAMELGAEYVATGHYARIGQDETGRYVLKKGIDTHKDQSYALYHLNQQSLAHFLMPLGDYTKVETRELAERYKLPVAHKPDSQEICFVPHDDYKAYLRAKNPACLHPGDIVDTEGHVLGHHEGVPLYTIGQRKGLGIAHPEPLYVVDLDMAHDRVIVGGAKDVYADGLIAGDLNWIAIDALEAPIAVTAKVRYGRREGRAHVEPLVGGKVKVRFEEPQRAVTPGQSVVFYDGDTVVGGGIIEKALRKGEEV</sequence>
<evidence type="ECO:0000259" key="12">
    <source>
        <dbReference type="Pfam" id="PF20258"/>
    </source>
</evidence>
<dbReference type="HAMAP" id="MF_00144">
    <property type="entry name" value="tRNA_thiouridyl_MnmA"/>
    <property type="match status" value="1"/>
</dbReference>
<keyword evidence="15" id="KW-1185">Reference proteome</keyword>
<keyword evidence="6 11" id="KW-0067">ATP-binding</keyword>
<protein>
    <recommendedName>
        <fullName evidence="11">tRNA-specific 2-thiouridylase MnmA</fullName>
        <ecNumber evidence="11">2.8.1.13</ecNumber>
    </recommendedName>
</protein>
<dbReference type="GO" id="GO:0005524">
    <property type="term" value="F:ATP binding"/>
    <property type="evidence" value="ECO:0007669"/>
    <property type="project" value="UniProtKB-KW"/>
</dbReference>
<keyword evidence="3 11" id="KW-0808">Transferase</keyword>
<dbReference type="Proteomes" id="UP000095546">
    <property type="component" value="Unassembled WGS sequence"/>
</dbReference>
<reference evidence="14 15" key="1">
    <citation type="submission" date="2015-09" db="EMBL/GenBank/DDBJ databases">
        <authorList>
            <consortium name="Pathogen Informatics"/>
        </authorList>
    </citation>
    <scope>NUCLEOTIDE SEQUENCE [LARGE SCALE GENOMIC DNA]</scope>
    <source>
        <strain evidence="14 15">2789STDY5608828</strain>
    </source>
</reference>
<evidence type="ECO:0000256" key="9">
    <source>
        <dbReference type="ARBA" id="ARBA00051542"/>
    </source>
</evidence>
<feature type="region of interest" description="Interaction with tRNA" evidence="11">
    <location>
        <begin position="307"/>
        <end position="308"/>
    </location>
</feature>
<evidence type="ECO:0000256" key="4">
    <source>
        <dbReference type="ARBA" id="ARBA00022694"/>
    </source>
</evidence>
<evidence type="ECO:0000259" key="13">
    <source>
        <dbReference type="Pfam" id="PF20259"/>
    </source>
</evidence>
<comment type="caution">
    <text evidence="11">Lacks conserved residue(s) required for the propagation of feature annotation.</text>
</comment>
<dbReference type="NCBIfam" id="NF001138">
    <property type="entry name" value="PRK00143.1"/>
    <property type="match status" value="1"/>
</dbReference>
<dbReference type="STRING" id="187979.ERS852385_00488"/>
<proteinExistence type="inferred from homology"/>
<keyword evidence="1 11" id="KW-0963">Cytoplasm</keyword>
<dbReference type="GO" id="GO:0002143">
    <property type="term" value="P:tRNA wobble position uridine thiolation"/>
    <property type="evidence" value="ECO:0007669"/>
    <property type="project" value="TreeGrafter"/>
</dbReference>
<dbReference type="FunFam" id="2.30.30.280:FF:000001">
    <property type="entry name" value="tRNA-specific 2-thiouridylase MnmA"/>
    <property type="match status" value="1"/>
</dbReference>
<organism evidence="14 15">
    <name type="scientific">Mitsuokella jalaludinii</name>
    <dbReference type="NCBI Taxonomy" id="187979"/>
    <lineage>
        <taxon>Bacteria</taxon>
        <taxon>Bacillati</taxon>
        <taxon>Bacillota</taxon>
        <taxon>Negativicutes</taxon>
        <taxon>Selenomonadales</taxon>
        <taxon>Selenomonadaceae</taxon>
        <taxon>Mitsuokella</taxon>
    </lineage>
</organism>
<dbReference type="PANTHER" id="PTHR11933:SF5">
    <property type="entry name" value="MITOCHONDRIAL TRNA-SPECIFIC 2-THIOURIDYLASE 1"/>
    <property type="match status" value="1"/>
</dbReference>
<feature type="binding site" evidence="11">
    <location>
        <position position="128"/>
    </location>
    <ligand>
        <name>ATP</name>
        <dbReference type="ChEBI" id="CHEBI:30616"/>
    </ligand>
</feature>
<dbReference type="PANTHER" id="PTHR11933">
    <property type="entry name" value="TRNA 5-METHYLAMINOMETHYL-2-THIOURIDYLATE -METHYLTRANSFERASE"/>
    <property type="match status" value="1"/>
</dbReference>
<dbReference type="Pfam" id="PF20258">
    <property type="entry name" value="tRNA_Me_trans_C"/>
    <property type="match status" value="1"/>
</dbReference>
<evidence type="ECO:0000256" key="10">
    <source>
        <dbReference type="ARBA" id="ARBA00056575"/>
    </source>
</evidence>
<keyword evidence="7 11" id="KW-0694">RNA-binding</keyword>
<keyword evidence="4 11" id="KW-0819">tRNA processing</keyword>
<dbReference type="InterPro" id="IPR046884">
    <property type="entry name" value="MnmA-like_central"/>
</dbReference>
<comment type="similarity">
    <text evidence="11">Belongs to the MnmA/TRMU family.</text>
</comment>
<evidence type="ECO:0000256" key="3">
    <source>
        <dbReference type="ARBA" id="ARBA00022679"/>
    </source>
</evidence>
<dbReference type="Gene3D" id="2.30.30.280">
    <property type="entry name" value="Adenine nucleotide alpha hydrolases-like domains"/>
    <property type="match status" value="1"/>
</dbReference>
<keyword evidence="2 11" id="KW-0820">tRNA-binding</keyword>
<dbReference type="Gene3D" id="3.40.50.620">
    <property type="entry name" value="HUPs"/>
    <property type="match status" value="1"/>
</dbReference>
<dbReference type="FunFam" id="2.40.30.10:FF:000023">
    <property type="entry name" value="tRNA-specific 2-thiouridylase MnmA"/>
    <property type="match status" value="1"/>
</dbReference>
<dbReference type="InterPro" id="IPR046885">
    <property type="entry name" value="MnmA-like_C"/>
</dbReference>
<dbReference type="GO" id="GO:0103016">
    <property type="term" value="F:tRNA-uridine 2-sulfurtransferase activity"/>
    <property type="evidence" value="ECO:0007669"/>
    <property type="project" value="UniProtKB-EC"/>
</dbReference>
<dbReference type="CDD" id="cd01998">
    <property type="entry name" value="MnmA_TRMU-like"/>
    <property type="match status" value="1"/>
</dbReference>
<evidence type="ECO:0000313" key="15">
    <source>
        <dbReference type="Proteomes" id="UP000095546"/>
    </source>
</evidence>
<feature type="binding site" evidence="11">
    <location>
        <begin position="9"/>
        <end position="16"/>
    </location>
    <ligand>
        <name>ATP</name>
        <dbReference type="ChEBI" id="CHEBI:30616"/>
    </ligand>
</feature>
<dbReference type="InterPro" id="IPR023382">
    <property type="entry name" value="MnmA-like_central_sf"/>
</dbReference>
<feature type="site" description="Interaction with tRNA" evidence="11">
    <location>
        <position position="340"/>
    </location>
</feature>
<feature type="binding site" evidence="11">
    <location>
        <position position="35"/>
    </location>
    <ligand>
        <name>ATP</name>
        <dbReference type="ChEBI" id="CHEBI:30616"/>
    </ligand>
</feature>
<dbReference type="eggNOG" id="COG0482">
    <property type="taxonomic scope" value="Bacteria"/>
</dbReference>
<evidence type="ECO:0000256" key="8">
    <source>
        <dbReference type="ARBA" id="ARBA00023157"/>
    </source>
</evidence>
<evidence type="ECO:0000256" key="11">
    <source>
        <dbReference type="HAMAP-Rule" id="MF_00144"/>
    </source>
</evidence>
<dbReference type="InterPro" id="IPR004506">
    <property type="entry name" value="MnmA-like"/>
</dbReference>
<keyword evidence="8 11" id="KW-1015">Disulfide bond</keyword>
<keyword evidence="5 11" id="KW-0547">Nucleotide-binding</keyword>
<feature type="region of interest" description="Interaction with tRNA" evidence="11">
    <location>
        <begin position="151"/>
        <end position="153"/>
    </location>
</feature>
<dbReference type="EMBL" id="CYYU01000001">
    <property type="protein sequence ID" value="CUN45069.1"/>
    <property type="molecule type" value="Genomic_DNA"/>
</dbReference>
<feature type="active site" description="Nucleophile" evidence="11">
    <location>
        <position position="104"/>
    </location>
</feature>
<evidence type="ECO:0000256" key="1">
    <source>
        <dbReference type="ARBA" id="ARBA00022490"/>
    </source>
</evidence>
<dbReference type="GO" id="GO:0000049">
    <property type="term" value="F:tRNA binding"/>
    <property type="evidence" value="ECO:0007669"/>
    <property type="project" value="UniProtKB-KW"/>
</dbReference>
<evidence type="ECO:0000256" key="7">
    <source>
        <dbReference type="ARBA" id="ARBA00022884"/>
    </source>
</evidence>
<evidence type="ECO:0000256" key="6">
    <source>
        <dbReference type="ARBA" id="ARBA00022840"/>
    </source>
</evidence>
<dbReference type="Pfam" id="PF03054">
    <property type="entry name" value="tRNA_Me_trans"/>
    <property type="match status" value="1"/>
</dbReference>
<comment type="function">
    <text evidence="10 11">Catalyzes the 2-thiolation of uridine at the wobble position (U34) of tRNA, leading to the formation of s(2)U34.</text>
</comment>
<evidence type="ECO:0000313" key="14">
    <source>
        <dbReference type="EMBL" id="CUN45069.1"/>
    </source>
</evidence>
<dbReference type="RefSeq" id="WP_055160248.1">
    <property type="nucleotide sequence ID" value="NZ_CABIWZ010000001.1"/>
</dbReference>
<evidence type="ECO:0000256" key="5">
    <source>
        <dbReference type="ARBA" id="ARBA00022741"/>
    </source>
</evidence>
<evidence type="ECO:0000256" key="2">
    <source>
        <dbReference type="ARBA" id="ARBA00022555"/>
    </source>
</evidence>
<dbReference type="EC" id="2.8.1.13" evidence="11"/>
<feature type="disulfide bond" description="Alternate" evidence="11">
    <location>
        <begin position="104"/>
        <end position="201"/>
    </location>
</feature>
<dbReference type="SUPFAM" id="SSF52402">
    <property type="entry name" value="Adenine nucleotide alpha hydrolases-like"/>
    <property type="match status" value="1"/>
</dbReference>
<comment type="subcellular location">
    <subcellularLocation>
        <location evidence="11">Cytoplasm</location>
    </subcellularLocation>
</comment>
<feature type="domain" description="tRNA-specific 2-thiouridylase MnmA-like central" evidence="13">
    <location>
        <begin position="221"/>
        <end position="273"/>
    </location>
</feature>
<feature type="active site" description="Cysteine persulfide intermediate" evidence="11">
    <location>
        <position position="201"/>
    </location>
</feature>
<name>A0A173WZL2_9FIRM</name>
<accession>A0A173WZL2</accession>
<dbReference type="InterPro" id="IPR014729">
    <property type="entry name" value="Rossmann-like_a/b/a_fold"/>
</dbReference>
<dbReference type="NCBIfam" id="TIGR00420">
    <property type="entry name" value="trmU"/>
    <property type="match status" value="1"/>
</dbReference>
<dbReference type="Gene3D" id="2.40.30.10">
    <property type="entry name" value="Translation factors"/>
    <property type="match status" value="1"/>
</dbReference>